<comment type="caution">
    <text evidence="4">The sequence shown here is derived from an EMBL/GenBank/DDBJ whole genome shotgun (WGS) entry which is preliminary data.</text>
</comment>
<dbReference type="EMBL" id="CAJVCH010346731">
    <property type="protein sequence ID" value="CAG7815542.1"/>
    <property type="molecule type" value="Genomic_DNA"/>
</dbReference>
<dbReference type="AlphaFoldDB" id="A0A8J2KFI1"/>
<feature type="transmembrane region" description="Helical" evidence="1">
    <location>
        <begin position="75"/>
        <end position="97"/>
    </location>
</feature>
<evidence type="ECO:0000259" key="3">
    <source>
        <dbReference type="Pfam" id="PF07850"/>
    </source>
</evidence>
<protein>
    <recommendedName>
        <fullName evidence="3">Renin receptor-like C-terminal transmembrane spanning segment domain-containing protein</fullName>
    </recommendedName>
</protein>
<dbReference type="PANTHER" id="PTHR13351:SF1">
    <property type="entry name" value="RENIN RECEPTOR"/>
    <property type="match status" value="1"/>
</dbReference>
<dbReference type="GO" id="GO:0038023">
    <property type="term" value="F:signaling receptor activity"/>
    <property type="evidence" value="ECO:0007669"/>
    <property type="project" value="InterPro"/>
</dbReference>
<dbReference type="Pfam" id="PF07850">
    <property type="entry name" value="Renin_r"/>
    <property type="match status" value="1"/>
</dbReference>
<accession>A0A8J2KFI1</accession>
<evidence type="ECO:0000313" key="5">
    <source>
        <dbReference type="Proteomes" id="UP000708208"/>
    </source>
</evidence>
<dbReference type="Proteomes" id="UP000708208">
    <property type="component" value="Unassembled WGS sequence"/>
</dbReference>
<feature type="domain" description="Renin receptor-like C-terminal transmembrane spanning segment" evidence="3">
    <location>
        <begin position="38"/>
        <end position="117"/>
    </location>
</feature>
<keyword evidence="2" id="KW-0732">Signal</keyword>
<feature type="signal peptide" evidence="2">
    <location>
        <begin position="1"/>
        <end position="25"/>
    </location>
</feature>
<keyword evidence="1" id="KW-0472">Membrane</keyword>
<sequence>MKSSTANGVLFLSVILFVSFGAILATSPLEYDGVTLVRNTRQAIAATGHSDGKENITGLNLSEDFSDDYPVVFNILLWLGVSMFIATLAICVFIASMDPGRDSLIYRVTSAQRFKKDN</sequence>
<evidence type="ECO:0000256" key="1">
    <source>
        <dbReference type="SAM" id="Phobius"/>
    </source>
</evidence>
<keyword evidence="1" id="KW-0812">Transmembrane</keyword>
<keyword evidence="5" id="KW-1185">Reference proteome</keyword>
<proteinExistence type="predicted"/>
<gene>
    <name evidence="4" type="ORF">AFUS01_LOCUS26215</name>
</gene>
<dbReference type="GO" id="GO:0030177">
    <property type="term" value="P:positive regulation of Wnt signaling pathway"/>
    <property type="evidence" value="ECO:0007669"/>
    <property type="project" value="TreeGrafter"/>
</dbReference>
<dbReference type="OrthoDB" id="7866065at2759"/>
<evidence type="ECO:0000313" key="4">
    <source>
        <dbReference type="EMBL" id="CAG7815542.1"/>
    </source>
</evidence>
<dbReference type="GO" id="GO:0009897">
    <property type="term" value="C:external side of plasma membrane"/>
    <property type="evidence" value="ECO:0007669"/>
    <property type="project" value="TreeGrafter"/>
</dbReference>
<dbReference type="InterPro" id="IPR012493">
    <property type="entry name" value="Renin_rcpt"/>
</dbReference>
<reference evidence="4" key="1">
    <citation type="submission" date="2021-06" db="EMBL/GenBank/DDBJ databases">
        <authorList>
            <person name="Hodson N. C."/>
            <person name="Mongue J. A."/>
            <person name="Jaron S. K."/>
        </authorList>
    </citation>
    <scope>NUCLEOTIDE SEQUENCE</scope>
</reference>
<name>A0A8J2KFI1_9HEXA</name>
<feature type="chain" id="PRO_5035307026" description="Renin receptor-like C-terminal transmembrane spanning segment domain-containing protein" evidence="2">
    <location>
        <begin position="26"/>
        <end position="118"/>
    </location>
</feature>
<evidence type="ECO:0000256" key="2">
    <source>
        <dbReference type="SAM" id="SignalP"/>
    </source>
</evidence>
<dbReference type="PANTHER" id="PTHR13351">
    <property type="entry name" value="RENIN RECEPTOR"/>
    <property type="match status" value="1"/>
</dbReference>
<organism evidence="4 5">
    <name type="scientific">Allacma fusca</name>
    <dbReference type="NCBI Taxonomy" id="39272"/>
    <lineage>
        <taxon>Eukaryota</taxon>
        <taxon>Metazoa</taxon>
        <taxon>Ecdysozoa</taxon>
        <taxon>Arthropoda</taxon>
        <taxon>Hexapoda</taxon>
        <taxon>Collembola</taxon>
        <taxon>Symphypleona</taxon>
        <taxon>Sminthuridae</taxon>
        <taxon>Allacma</taxon>
    </lineage>
</organism>
<dbReference type="InterPro" id="IPR056780">
    <property type="entry name" value="Renin_r_C"/>
</dbReference>
<keyword evidence="1" id="KW-1133">Transmembrane helix</keyword>